<evidence type="ECO:0000256" key="1">
    <source>
        <dbReference type="ARBA" id="ARBA00004651"/>
    </source>
</evidence>
<proteinExistence type="predicted"/>
<reference evidence="8 9" key="1">
    <citation type="submission" date="2020-09" db="EMBL/GenBank/DDBJ databases">
        <title>Paenibacillus sp. strain PR3 16S rRNA gene Genome sequencing and assembly.</title>
        <authorList>
            <person name="Kim J."/>
        </authorList>
    </citation>
    <scope>NUCLEOTIDE SEQUENCE [LARGE SCALE GENOMIC DNA]</scope>
    <source>
        <strain evidence="8 9">PR3</strain>
    </source>
</reference>
<evidence type="ECO:0000256" key="4">
    <source>
        <dbReference type="ARBA" id="ARBA00022989"/>
    </source>
</evidence>
<feature type="transmembrane region" description="Helical" evidence="6">
    <location>
        <begin position="164"/>
        <end position="183"/>
    </location>
</feature>
<dbReference type="PANTHER" id="PTHR23501:SF197">
    <property type="entry name" value="COMD"/>
    <property type="match status" value="1"/>
</dbReference>
<dbReference type="InterPro" id="IPR020846">
    <property type="entry name" value="MFS_dom"/>
</dbReference>
<feature type="domain" description="Major facilitator superfamily (MFS) profile" evidence="7">
    <location>
        <begin position="11"/>
        <end position="489"/>
    </location>
</feature>
<evidence type="ECO:0000313" key="9">
    <source>
        <dbReference type="Proteomes" id="UP000609346"/>
    </source>
</evidence>
<evidence type="ECO:0000256" key="2">
    <source>
        <dbReference type="ARBA" id="ARBA00022448"/>
    </source>
</evidence>
<feature type="transmembrane region" description="Helical" evidence="6">
    <location>
        <begin position="465"/>
        <end position="484"/>
    </location>
</feature>
<comment type="subcellular location">
    <subcellularLocation>
        <location evidence="1">Cell membrane</location>
        <topology evidence="1">Multi-pass membrane protein</topology>
    </subcellularLocation>
</comment>
<feature type="transmembrane region" description="Helical" evidence="6">
    <location>
        <begin position="330"/>
        <end position="349"/>
    </location>
</feature>
<feature type="transmembrane region" description="Helical" evidence="6">
    <location>
        <begin position="265"/>
        <end position="290"/>
    </location>
</feature>
<dbReference type="Pfam" id="PF07690">
    <property type="entry name" value="MFS_1"/>
    <property type="match status" value="1"/>
</dbReference>
<accession>A0ABR8N136</accession>
<feature type="transmembrane region" description="Helical" evidence="6">
    <location>
        <begin position="223"/>
        <end position="244"/>
    </location>
</feature>
<feature type="transmembrane region" description="Helical" evidence="6">
    <location>
        <begin position="76"/>
        <end position="102"/>
    </location>
</feature>
<evidence type="ECO:0000256" key="5">
    <source>
        <dbReference type="ARBA" id="ARBA00023136"/>
    </source>
</evidence>
<dbReference type="PROSITE" id="PS00217">
    <property type="entry name" value="SUGAR_TRANSPORT_2"/>
    <property type="match status" value="1"/>
</dbReference>
<name>A0ABR8N136_9BACL</name>
<keyword evidence="9" id="KW-1185">Reference proteome</keyword>
<feature type="transmembrane region" description="Helical" evidence="6">
    <location>
        <begin position="302"/>
        <end position="323"/>
    </location>
</feature>
<evidence type="ECO:0000256" key="3">
    <source>
        <dbReference type="ARBA" id="ARBA00022692"/>
    </source>
</evidence>
<dbReference type="PROSITE" id="PS50850">
    <property type="entry name" value="MFS"/>
    <property type="match status" value="1"/>
</dbReference>
<keyword evidence="5 6" id="KW-0472">Membrane</keyword>
<feature type="transmembrane region" description="Helical" evidence="6">
    <location>
        <begin position="138"/>
        <end position="158"/>
    </location>
</feature>
<gene>
    <name evidence="8" type="ORF">H8B09_24065</name>
</gene>
<comment type="caution">
    <text evidence="8">The sequence shown here is derived from an EMBL/GenBank/DDBJ whole genome shotgun (WGS) entry which is preliminary data.</text>
</comment>
<sequence>MAIQGNNKTLVLIGLMLGLIFSGLDETVVSTAMPTIIRELHGLSLYGWVAGVYMLAITMFMPIIGKLADLYGRKKVYMICMGLFIAGSIVSGLANSMIMLLVGRGIQGIGAGGLMPLSLVIIGETYPLEQRAKIQSLIGPLMIIPQLLGPTLGGYIVGHVSWHWIFLINIPVGLIASLVLARGMKESIGTEKRSVDWAGAVTLILSLMSLLLAPVLIDTKGYSWGSPIIIGMLVLAAVFMAAFIRIERRAAEPIIPLSLFRNRTVVVLSLLVFTIMFGAMGGMATFPLFLQNVIGLTPTASGYMLLSFMAGAVPASIVNGFVITKVPYKTLFIGSFILPVVGFFMLTYLTADTTALYIIVSCFILGLGMGVLFGSDNLIVQESVDSSISGVALSTVQLVQSLGATMGFSIFGSLLAGHIKNGLTGMGDQLPANTAETIATDGIPKELPGDVLQQVKTIFADSFNALFMVGAVFAVAAFIITWFMKKEVLTPKKEDGQQPPTSTAVSAEG</sequence>
<organism evidence="8 9">
    <name type="scientific">Paenibacillus terricola</name>
    <dbReference type="NCBI Taxonomy" id="2763503"/>
    <lineage>
        <taxon>Bacteria</taxon>
        <taxon>Bacillati</taxon>
        <taxon>Bacillota</taxon>
        <taxon>Bacilli</taxon>
        <taxon>Bacillales</taxon>
        <taxon>Paenibacillaceae</taxon>
        <taxon>Paenibacillus</taxon>
    </lineage>
</organism>
<dbReference type="InterPro" id="IPR036259">
    <property type="entry name" value="MFS_trans_sf"/>
</dbReference>
<keyword evidence="3 6" id="KW-0812">Transmembrane</keyword>
<dbReference type="PRINTS" id="PR01036">
    <property type="entry name" value="TCRTETB"/>
</dbReference>
<dbReference type="Gene3D" id="1.20.1250.20">
    <property type="entry name" value="MFS general substrate transporter like domains"/>
    <property type="match status" value="1"/>
</dbReference>
<protein>
    <submittedName>
        <fullName evidence="8">MFS transporter</fullName>
    </submittedName>
</protein>
<keyword evidence="2" id="KW-0813">Transport</keyword>
<dbReference type="RefSeq" id="WP_191206164.1">
    <property type="nucleotide sequence ID" value="NZ_JACXZA010000007.1"/>
</dbReference>
<dbReference type="PANTHER" id="PTHR23501">
    <property type="entry name" value="MAJOR FACILITATOR SUPERFAMILY"/>
    <property type="match status" value="1"/>
</dbReference>
<dbReference type="InterPro" id="IPR005829">
    <property type="entry name" value="Sugar_transporter_CS"/>
</dbReference>
<feature type="transmembrane region" description="Helical" evidence="6">
    <location>
        <begin position="108"/>
        <end position="126"/>
    </location>
</feature>
<dbReference type="InterPro" id="IPR011701">
    <property type="entry name" value="MFS"/>
</dbReference>
<keyword evidence="4 6" id="KW-1133">Transmembrane helix</keyword>
<evidence type="ECO:0000256" key="6">
    <source>
        <dbReference type="SAM" id="Phobius"/>
    </source>
</evidence>
<dbReference type="EMBL" id="JACXZA010000007">
    <property type="protein sequence ID" value="MBD3921858.1"/>
    <property type="molecule type" value="Genomic_DNA"/>
</dbReference>
<dbReference type="SUPFAM" id="SSF103473">
    <property type="entry name" value="MFS general substrate transporter"/>
    <property type="match status" value="1"/>
</dbReference>
<evidence type="ECO:0000313" key="8">
    <source>
        <dbReference type="EMBL" id="MBD3921858.1"/>
    </source>
</evidence>
<feature type="transmembrane region" description="Helical" evidence="6">
    <location>
        <begin position="355"/>
        <end position="379"/>
    </location>
</feature>
<feature type="transmembrane region" description="Helical" evidence="6">
    <location>
        <begin position="46"/>
        <end position="64"/>
    </location>
</feature>
<dbReference type="CDD" id="cd17502">
    <property type="entry name" value="MFS_Azr1_MDR_like"/>
    <property type="match status" value="1"/>
</dbReference>
<dbReference type="Proteomes" id="UP000609346">
    <property type="component" value="Unassembled WGS sequence"/>
</dbReference>
<feature type="transmembrane region" description="Helical" evidence="6">
    <location>
        <begin position="195"/>
        <end position="217"/>
    </location>
</feature>
<dbReference type="Gene3D" id="1.20.1720.10">
    <property type="entry name" value="Multidrug resistance protein D"/>
    <property type="match status" value="1"/>
</dbReference>
<evidence type="ECO:0000259" key="7">
    <source>
        <dbReference type="PROSITE" id="PS50850"/>
    </source>
</evidence>